<reference evidence="10 11" key="1">
    <citation type="journal article" date="2016" name="Nat. Commun.">
        <title>Thousands of microbial genomes shed light on interconnected biogeochemical processes in an aquifer system.</title>
        <authorList>
            <person name="Anantharaman K."/>
            <person name="Brown C.T."/>
            <person name="Hug L.A."/>
            <person name="Sharon I."/>
            <person name="Castelle C.J."/>
            <person name="Probst A.J."/>
            <person name="Thomas B.C."/>
            <person name="Singh A."/>
            <person name="Wilkins M.J."/>
            <person name="Karaoz U."/>
            <person name="Brodie E.L."/>
            <person name="Williams K.H."/>
            <person name="Hubbard S.S."/>
            <person name="Banfield J.F."/>
        </authorList>
    </citation>
    <scope>NUCLEOTIDE SEQUENCE [LARGE SCALE GENOMIC DNA]</scope>
</reference>
<feature type="binding site" evidence="8">
    <location>
        <position position="92"/>
    </location>
    <ligand>
        <name>Mg(2+)</name>
        <dbReference type="ChEBI" id="CHEBI:18420"/>
    </ligand>
</feature>
<keyword evidence="3 8" id="KW-0479">Metal-binding</keyword>
<dbReference type="InterPro" id="IPR013482">
    <property type="entry name" value="Molybde_CF_guanTrfase"/>
</dbReference>
<organism evidence="10 11">
    <name type="scientific">candidate division WOR-1 bacterium RIFOXYC2_FULL_41_25</name>
    <dbReference type="NCBI Taxonomy" id="1802586"/>
    <lineage>
        <taxon>Bacteria</taxon>
        <taxon>Bacillati</taxon>
        <taxon>Saganbacteria</taxon>
    </lineage>
</organism>
<dbReference type="Pfam" id="PF12804">
    <property type="entry name" value="NTP_transf_3"/>
    <property type="match status" value="1"/>
</dbReference>
<feature type="binding site" evidence="8">
    <location>
        <position position="63"/>
    </location>
    <ligand>
        <name>GTP</name>
        <dbReference type="ChEBI" id="CHEBI:37565"/>
    </ligand>
</feature>
<dbReference type="HAMAP" id="MF_00316">
    <property type="entry name" value="MobA"/>
    <property type="match status" value="1"/>
</dbReference>
<keyword evidence="4 8" id="KW-0547">Nucleotide-binding</keyword>
<keyword evidence="1 8" id="KW-0963">Cytoplasm</keyword>
<comment type="caution">
    <text evidence="8">Lacks conserved residue(s) required for the propagation of feature annotation.</text>
</comment>
<evidence type="ECO:0000256" key="2">
    <source>
        <dbReference type="ARBA" id="ARBA00022679"/>
    </source>
</evidence>
<dbReference type="InterPro" id="IPR025877">
    <property type="entry name" value="MobA-like_NTP_Trfase"/>
</dbReference>
<dbReference type="AlphaFoldDB" id="A0A1F4TNJ2"/>
<comment type="cofactor">
    <cofactor evidence="8">
        <name>Mg(2+)</name>
        <dbReference type="ChEBI" id="CHEBI:18420"/>
    </cofactor>
</comment>
<evidence type="ECO:0000256" key="4">
    <source>
        <dbReference type="ARBA" id="ARBA00022741"/>
    </source>
</evidence>
<comment type="catalytic activity">
    <reaction evidence="8">
        <text>Mo-molybdopterin + GTP + H(+) = Mo-molybdopterin guanine dinucleotide + diphosphate</text>
        <dbReference type="Rhea" id="RHEA:34243"/>
        <dbReference type="ChEBI" id="CHEBI:15378"/>
        <dbReference type="ChEBI" id="CHEBI:33019"/>
        <dbReference type="ChEBI" id="CHEBI:37565"/>
        <dbReference type="ChEBI" id="CHEBI:71302"/>
        <dbReference type="ChEBI" id="CHEBI:71310"/>
        <dbReference type="EC" id="2.7.7.77"/>
    </reaction>
</comment>
<sequence>MNGIILAGGKSLRFGEDKAFVKVGDFILIESLIGLLTPLFDNLIIVTNYPEKYVQYPVKVVVDQIKDLGPLGGIQAGLLASDADYNFVMACDMPLVKPSLIRYLMSKARADIVVPRRGKNIEPLCAVYSKNCLTAIEALIKTGNYKIHAMFDKLNVDYVEDETIKQFDPGFLSFLNLNTKKDLERVYQCLKSSKLNASV</sequence>
<accession>A0A1F4TNJ2</accession>
<evidence type="ECO:0000313" key="10">
    <source>
        <dbReference type="EMBL" id="OGC34187.1"/>
    </source>
</evidence>
<comment type="caution">
    <text evidence="10">The sequence shown here is derived from an EMBL/GenBank/DDBJ whole genome shotgun (WGS) entry which is preliminary data.</text>
</comment>
<evidence type="ECO:0000256" key="1">
    <source>
        <dbReference type="ARBA" id="ARBA00022490"/>
    </source>
</evidence>
<feature type="domain" description="MobA-like NTP transferase" evidence="9">
    <location>
        <begin position="3"/>
        <end position="152"/>
    </location>
</feature>
<comment type="similarity">
    <text evidence="8">Belongs to the MobA family.</text>
</comment>
<comment type="subcellular location">
    <subcellularLocation>
        <location evidence="8">Cytoplasm</location>
    </subcellularLocation>
</comment>
<dbReference type="GO" id="GO:0046872">
    <property type="term" value="F:metal ion binding"/>
    <property type="evidence" value="ECO:0007669"/>
    <property type="project" value="UniProtKB-KW"/>
</dbReference>
<protein>
    <recommendedName>
        <fullName evidence="8">Probable molybdenum cofactor guanylyltransferase</fullName>
        <shortName evidence="8">MoCo guanylyltransferase</shortName>
        <ecNumber evidence="8">2.7.7.77</ecNumber>
    </recommendedName>
    <alternativeName>
        <fullName evidence="8">GTP:molybdopterin guanylyltransferase</fullName>
    </alternativeName>
    <alternativeName>
        <fullName evidence="8">Mo-MPT guanylyltransferase</fullName>
    </alternativeName>
    <alternativeName>
        <fullName evidence="8">Molybdopterin guanylyltransferase</fullName>
    </alternativeName>
    <alternativeName>
        <fullName evidence="8">Molybdopterin-guanine dinucleotide synthase</fullName>
        <shortName evidence="8">MGD synthase</shortName>
    </alternativeName>
</protein>
<gene>
    <name evidence="8" type="primary">mobA</name>
    <name evidence="10" type="ORF">A2462_08165</name>
</gene>
<evidence type="ECO:0000259" key="9">
    <source>
        <dbReference type="Pfam" id="PF12804"/>
    </source>
</evidence>
<comment type="function">
    <text evidence="8">Transfers a GMP moiety from GTP to Mo-molybdopterin (Mo-MPT) cofactor (Moco or molybdenum cofactor) to form Mo-molybdopterin guanine dinucleotide (Mo-MGD) cofactor.</text>
</comment>
<evidence type="ECO:0000256" key="3">
    <source>
        <dbReference type="ARBA" id="ARBA00022723"/>
    </source>
</evidence>
<dbReference type="EMBL" id="MEUI01000021">
    <property type="protein sequence ID" value="OGC34187.1"/>
    <property type="molecule type" value="Genomic_DNA"/>
</dbReference>
<keyword evidence="6 8" id="KW-0342">GTP-binding</keyword>
<feature type="binding site" evidence="8">
    <location>
        <position position="92"/>
    </location>
    <ligand>
        <name>GTP</name>
        <dbReference type="ChEBI" id="CHEBI:37565"/>
    </ligand>
</feature>
<evidence type="ECO:0000313" key="11">
    <source>
        <dbReference type="Proteomes" id="UP000177309"/>
    </source>
</evidence>
<evidence type="ECO:0000256" key="6">
    <source>
        <dbReference type="ARBA" id="ARBA00023134"/>
    </source>
</evidence>
<name>A0A1F4TNJ2_UNCSA</name>
<dbReference type="PANTHER" id="PTHR19136:SF81">
    <property type="entry name" value="MOLYBDENUM COFACTOR GUANYLYLTRANSFERASE"/>
    <property type="match status" value="1"/>
</dbReference>
<dbReference type="GO" id="GO:0061603">
    <property type="term" value="F:molybdenum cofactor guanylyltransferase activity"/>
    <property type="evidence" value="ECO:0007669"/>
    <property type="project" value="UniProtKB-EC"/>
</dbReference>
<evidence type="ECO:0000256" key="7">
    <source>
        <dbReference type="ARBA" id="ARBA00023150"/>
    </source>
</evidence>
<dbReference type="EC" id="2.7.7.77" evidence="8"/>
<proteinExistence type="inferred from homology"/>
<keyword evidence="2 8" id="KW-0808">Transferase</keyword>
<evidence type="ECO:0000256" key="5">
    <source>
        <dbReference type="ARBA" id="ARBA00022842"/>
    </source>
</evidence>
<dbReference type="GO" id="GO:0005525">
    <property type="term" value="F:GTP binding"/>
    <property type="evidence" value="ECO:0007669"/>
    <property type="project" value="UniProtKB-UniRule"/>
</dbReference>
<dbReference type="InterPro" id="IPR029044">
    <property type="entry name" value="Nucleotide-diphossugar_trans"/>
</dbReference>
<feature type="binding site" evidence="8">
    <location>
        <begin position="6"/>
        <end position="8"/>
    </location>
    <ligand>
        <name>GTP</name>
        <dbReference type="ChEBI" id="CHEBI:37565"/>
    </ligand>
</feature>
<dbReference type="SUPFAM" id="SSF53448">
    <property type="entry name" value="Nucleotide-diphospho-sugar transferases"/>
    <property type="match status" value="1"/>
</dbReference>
<evidence type="ECO:0000256" key="8">
    <source>
        <dbReference type="HAMAP-Rule" id="MF_00316"/>
    </source>
</evidence>
<feature type="binding site" evidence="8">
    <location>
        <position position="18"/>
    </location>
    <ligand>
        <name>GTP</name>
        <dbReference type="ChEBI" id="CHEBI:37565"/>
    </ligand>
</feature>
<comment type="domain">
    <text evidence="8">The N-terminal domain determines nucleotide recognition and specific binding, while the C-terminal domain determines the specific binding to the target protein.</text>
</comment>
<dbReference type="GO" id="GO:0006777">
    <property type="term" value="P:Mo-molybdopterin cofactor biosynthetic process"/>
    <property type="evidence" value="ECO:0007669"/>
    <property type="project" value="UniProtKB-KW"/>
</dbReference>
<dbReference type="GO" id="GO:0005737">
    <property type="term" value="C:cytoplasm"/>
    <property type="evidence" value="ECO:0007669"/>
    <property type="project" value="UniProtKB-SubCell"/>
</dbReference>
<dbReference type="Gene3D" id="3.90.550.10">
    <property type="entry name" value="Spore Coat Polysaccharide Biosynthesis Protein SpsA, Chain A"/>
    <property type="match status" value="1"/>
</dbReference>
<keyword evidence="5 8" id="KW-0460">Magnesium</keyword>
<dbReference type="PANTHER" id="PTHR19136">
    <property type="entry name" value="MOLYBDENUM COFACTOR GUANYLYLTRANSFERASE"/>
    <property type="match status" value="1"/>
</dbReference>
<dbReference type="CDD" id="cd02503">
    <property type="entry name" value="MobA"/>
    <property type="match status" value="1"/>
</dbReference>
<keyword evidence="7 8" id="KW-0501">Molybdenum cofactor biosynthesis</keyword>
<dbReference type="Proteomes" id="UP000177309">
    <property type="component" value="Unassembled WGS sequence"/>
</dbReference>